<dbReference type="GO" id="GO:0003824">
    <property type="term" value="F:catalytic activity"/>
    <property type="evidence" value="ECO:0007669"/>
    <property type="project" value="InterPro"/>
</dbReference>
<organism evidence="3">
    <name type="scientific">uncultured Dysgonomonas sp</name>
    <dbReference type="NCBI Taxonomy" id="206096"/>
    <lineage>
        <taxon>Bacteria</taxon>
        <taxon>Pseudomonadati</taxon>
        <taxon>Bacteroidota</taxon>
        <taxon>Bacteroidia</taxon>
        <taxon>Bacteroidales</taxon>
        <taxon>Dysgonomonadaceae</taxon>
        <taxon>Dysgonomonas</taxon>
        <taxon>environmental samples</taxon>
    </lineage>
</organism>
<name>A0A212JDE3_9BACT</name>
<accession>A0A212JDE3</accession>
<gene>
    <name evidence="3" type="ORF">KL86DYS1_11902</name>
</gene>
<dbReference type="CDD" id="cd06445">
    <property type="entry name" value="ATase"/>
    <property type="match status" value="1"/>
</dbReference>
<dbReference type="InterPro" id="IPR036217">
    <property type="entry name" value="MethylDNA_cys_MeTrfase_DNAb"/>
</dbReference>
<keyword evidence="1" id="KW-0227">DNA damage</keyword>
<protein>
    <recommendedName>
        <fullName evidence="2">Methylated-DNA-[protein]-cysteine S-methyltransferase DNA binding domain-containing protein</fullName>
    </recommendedName>
</protein>
<dbReference type="PANTHER" id="PTHR42942:SF1">
    <property type="entry name" value="ALKYLTRANSFERASE-LIKE PROTEIN 1"/>
    <property type="match status" value="1"/>
</dbReference>
<dbReference type="NCBIfam" id="TIGR00589">
    <property type="entry name" value="ogt"/>
    <property type="match status" value="1"/>
</dbReference>
<evidence type="ECO:0000313" key="3">
    <source>
        <dbReference type="EMBL" id="SBV97409.1"/>
    </source>
</evidence>
<dbReference type="Pfam" id="PF01035">
    <property type="entry name" value="DNA_binding_1"/>
    <property type="match status" value="1"/>
</dbReference>
<dbReference type="RefSeq" id="WP_296940243.1">
    <property type="nucleotide sequence ID" value="NZ_LT599032.1"/>
</dbReference>
<dbReference type="SUPFAM" id="SSF46767">
    <property type="entry name" value="Methylated DNA-protein cysteine methyltransferase, C-terminal domain"/>
    <property type="match status" value="1"/>
</dbReference>
<sequence>MSKLDKEDFTKAVYEIVRMIPYGRATSYGAIAKAISHPNMSRMVGRVMGECNSAKSGIPAHRVVNSSGVLSAKEAFGSSGEMQTLLEAEGVIVANDRIKNWKSVFWNPMKEINL</sequence>
<dbReference type="InterPro" id="IPR052520">
    <property type="entry name" value="ATL_DNA_repair"/>
</dbReference>
<dbReference type="Gene3D" id="1.10.10.10">
    <property type="entry name" value="Winged helix-like DNA-binding domain superfamily/Winged helix DNA-binding domain"/>
    <property type="match status" value="1"/>
</dbReference>
<reference evidence="3" key="1">
    <citation type="submission" date="2016-04" db="EMBL/GenBank/DDBJ databases">
        <authorList>
            <person name="Evans L.H."/>
            <person name="Alamgir A."/>
            <person name="Owens N."/>
            <person name="Weber N.D."/>
            <person name="Virtaneva K."/>
            <person name="Barbian K."/>
            <person name="Babar A."/>
            <person name="Rosenke K."/>
        </authorList>
    </citation>
    <scope>NUCLEOTIDE SEQUENCE</scope>
    <source>
        <strain evidence="3">86-1</strain>
    </source>
</reference>
<evidence type="ECO:0000256" key="1">
    <source>
        <dbReference type="ARBA" id="ARBA00022763"/>
    </source>
</evidence>
<feature type="domain" description="Methylated-DNA-[protein]-cysteine S-methyltransferase DNA binding" evidence="2">
    <location>
        <begin position="8"/>
        <end position="91"/>
    </location>
</feature>
<dbReference type="AlphaFoldDB" id="A0A212JDE3"/>
<proteinExistence type="predicted"/>
<dbReference type="EMBL" id="FLUM01000001">
    <property type="protein sequence ID" value="SBV97409.1"/>
    <property type="molecule type" value="Genomic_DNA"/>
</dbReference>
<dbReference type="PANTHER" id="PTHR42942">
    <property type="entry name" value="6-O-METHYLGUANINE DNA METHYLTRANSFERASE"/>
    <property type="match status" value="1"/>
</dbReference>
<dbReference type="GO" id="GO:0006281">
    <property type="term" value="P:DNA repair"/>
    <property type="evidence" value="ECO:0007669"/>
    <property type="project" value="InterPro"/>
</dbReference>
<dbReference type="InterPro" id="IPR036388">
    <property type="entry name" value="WH-like_DNA-bd_sf"/>
</dbReference>
<evidence type="ECO:0000259" key="2">
    <source>
        <dbReference type="Pfam" id="PF01035"/>
    </source>
</evidence>
<dbReference type="InterPro" id="IPR014048">
    <property type="entry name" value="MethylDNA_cys_MeTrfase_DNA-bd"/>
</dbReference>